<dbReference type="InterPro" id="IPR033120">
    <property type="entry name" value="HOTDOG_ACOT"/>
</dbReference>
<sequence length="141" mass="15444">MSEVEQQPDADPRVGTSVLHRRYVPRSEAHYAGKLVDGAYVLRLFGDVATEMCIRTDGDEGQLVGFADVDFLEPVHTGDVIEAEAILLRVGNTSRELAFEARVLCRAAEHMDGRRPVSDSTSHLLEEPLVVVRASGTVVVE</sequence>
<dbReference type="EMBL" id="LT629688">
    <property type="protein sequence ID" value="SDE27930.1"/>
    <property type="molecule type" value="Genomic_DNA"/>
</dbReference>
<evidence type="ECO:0000259" key="2">
    <source>
        <dbReference type="PROSITE" id="PS51770"/>
    </source>
</evidence>
<proteinExistence type="predicted"/>
<dbReference type="SUPFAM" id="SSF54637">
    <property type="entry name" value="Thioesterase/thiol ester dehydrase-isomerase"/>
    <property type="match status" value="1"/>
</dbReference>
<feature type="domain" description="HotDog ACOT-type" evidence="2">
    <location>
        <begin position="13"/>
        <end position="141"/>
    </location>
</feature>
<keyword evidence="1" id="KW-0378">Hydrolase</keyword>
<dbReference type="InterPro" id="IPR006683">
    <property type="entry name" value="Thioestr_dom"/>
</dbReference>
<dbReference type="GO" id="GO:0016829">
    <property type="term" value="F:lyase activity"/>
    <property type="evidence" value="ECO:0007669"/>
    <property type="project" value="UniProtKB-KW"/>
</dbReference>
<dbReference type="GO" id="GO:0016787">
    <property type="term" value="F:hydrolase activity"/>
    <property type="evidence" value="ECO:0007669"/>
    <property type="project" value="UniProtKB-KW"/>
</dbReference>
<dbReference type="InterPro" id="IPR029069">
    <property type="entry name" value="HotDog_dom_sf"/>
</dbReference>
<evidence type="ECO:0000313" key="4">
    <source>
        <dbReference type="Proteomes" id="UP000198546"/>
    </source>
</evidence>
<organism evidence="3 4">
    <name type="scientific">Auraticoccus monumenti</name>
    <dbReference type="NCBI Taxonomy" id="675864"/>
    <lineage>
        <taxon>Bacteria</taxon>
        <taxon>Bacillati</taxon>
        <taxon>Actinomycetota</taxon>
        <taxon>Actinomycetes</taxon>
        <taxon>Propionibacteriales</taxon>
        <taxon>Propionibacteriaceae</taxon>
        <taxon>Auraticoccus</taxon>
    </lineage>
</organism>
<evidence type="ECO:0000313" key="3">
    <source>
        <dbReference type="EMBL" id="SDE27930.1"/>
    </source>
</evidence>
<dbReference type="STRING" id="675864.SAMN04489747_2999"/>
<keyword evidence="3" id="KW-0456">Lyase</keyword>
<dbReference type="AlphaFoldDB" id="A0A1G7BMN5"/>
<dbReference type="Pfam" id="PF03061">
    <property type="entry name" value="4HBT"/>
    <property type="match status" value="1"/>
</dbReference>
<name>A0A1G7BMN5_9ACTN</name>
<dbReference type="PROSITE" id="PS51770">
    <property type="entry name" value="HOTDOG_ACOT"/>
    <property type="match status" value="1"/>
</dbReference>
<dbReference type="Gene3D" id="3.10.129.10">
    <property type="entry name" value="Hotdog Thioesterase"/>
    <property type="match status" value="1"/>
</dbReference>
<accession>A0A1G7BMN5</accession>
<keyword evidence="4" id="KW-1185">Reference proteome</keyword>
<dbReference type="Proteomes" id="UP000198546">
    <property type="component" value="Chromosome i"/>
</dbReference>
<reference evidence="3 4" key="1">
    <citation type="submission" date="2016-10" db="EMBL/GenBank/DDBJ databases">
        <authorList>
            <person name="de Groot N.N."/>
        </authorList>
    </citation>
    <scope>NUCLEOTIDE SEQUENCE [LARGE SCALE GENOMIC DNA]</scope>
    <source>
        <strain evidence="3 4">MON 2.2</strain>
    </source>
</reference>
<evidence type="ECO:0000256" key="1">
    <source>
        <dbReference type="PROSITE-ProRule" id="PRU01106"/>
    </source>
</evidence>
<protein>
    <submittedName>
        <fullName evidence="3">3-aminobutyryl-CoA ammonia-lyase</fullName>
    </submittedName>
</protein>
<gene>
    <name evidence="3" type="ORF">SAMN04489747_2999</name>
</gene>